<dbReference type="SUPFAM" id="SSF158832">
    <property type="entry name" value="Tex N-terminal region-like"/>
    <property type="match status" value="1"/>
</dbReference>
<reference evidence="6" key="1">
    <citation type="submission" date="2010-08" db="EMBL/GenBank/DDBJ databases">
        <authorList>
            <consortium name="Caenorhabditis japonica Sequencing Consortium"/>
            <person name="Wilson R.K."/>
        </authorList>
    </citation>
    <scope>NUCLEOTIDE SEQUENCE [LARGE SCALE GENOMIC DNA]</scope>
    <source>
        <strain evidence="6">DF5081</strain>
    </source>
</reference>
<evidence type="ECO:0000256" key="2">
    <source>
        <dbReference type="ARBA" id="ARBA00023125"/>
    </source>
</evidence>
<evidence type="ECO:0000313" key="6">
    <source>
        <dbReference type="Proteomes" id="UP000005237"/>
    </source>
</evidence>
<proteinExistence type="predicted"/>
<evidence type="ECO:0000256" key="3">
    <source>
        <dbReference type="SAM" id="MobiDB-lite"/>
    </source>
</evidence>
<dbReference type="InterPro" id="IPR006600">
    <property type="entry name" value="HTH_CenpB_DNA-bd_dom"/>
</dbReference>
<evidence type="ECO:0000259" key="4">
    <source>
        <dbReference type="PROSITE" id="PS51253"/>
    </source>
</evidence>
<evidence type="ECO:0000256" key="1">
    <source>
        <dbReference type="ARBA" id="ARBA00004123"/>
    </source>
</evidence>
<dbReference type="PANTHER" id="PTHR19303:SF73">
    <property type="entry name" value="PROTEIN PDC2"/>
    <property type="match status" value="1"/>
</dbReference>
<accession>A0A8R1HQP3</accession>
<feature type="domain" description="HTH CENPB-type" evidence="4">
    <location>
        <begin position="200"/>
        <end position="268"/>
    </location>
</feature>
<dbReference type="PANTHER" id="PTHR19303">
    <property type="entry name" value="TRANSPOSON"/>
    <property type="match status" value="1"/>
</dbReference>
<dbReference type="Gene3D" id="1.10.10.60">
    <property type="entry name" value="Homeodomain-like"/>
    <property type="match status" value="2"/>
</dbReference>
<dbReference type="Proteomes" id="UP000005237">
    <property type="component" value="Unassembled WGS sequence"/>
</dbReference>
<dbReference type="InterPro" id="IPR023323">
    <property type="entry name" value="Tex-like_dom_sf"/>
</dbReference>
<dbReference type="PROSITE" id="PS51253">
    <property type="entry name" value="HTH_CENPB"/>
    <property type="match status" value="1"/>
</dbReference>
<dbReference type="Pfam" id="PF03221">
    <property type="entry name" value="HTH_Tnp_Tc5"/>
    <property type="match status" value="1"/>
</dbReference>
<dbReference type="SMART" id="SM00674">
    <property type="entry name" value="CENPB"/>
    <property type="match status" value="1"/>
</dbReference>
<dbReference type="GO" id="GO:0005634">
    <property type="term" value="C:nucleus"/>
    <property type="evidence" value="ECO:0007669"/>
    <property type="project" value="UniProtKB-SubCell"/>
</dbReference>
<organism evidence="5 6">
    <name type="scientific">Caenorhabditis japonica</name>
    <dbReference type="NCBI Taxonomy" id="281687"/>
    <lineage>
        <taxon>Eukaryota</taxon>
        <taxon>Metazoa</taxon>
        <taxon>Ecdysozoa</taxon>
        <taxon>Nematoda</taxon>
        <taxon>Chromadorea</taxon>
        <taxon>Rhabditida</taxon>
        <taxon>Rhabditina</taxon>
        <taxon>Rhabditomorpha</taxon>
        <taxon>Rhabditoidea</taxon>
        <taxon>Rhabditidae</taxon>
        <taxon>Peloderinae</taxon>
        <taxon>Caenorhabditis</taxon>
    </lineage>
</organism>
<sequence>MPNSSGKLEVPCGLRIESKLSRDAAKKKEDSEVQRHLVKYKDYIDINRSAQHIRDHQVSALNRAVEEGILTWSADLPDGEAKRLHPFSRKRVNSGMQKFYDDAMNYSISTYFVPKVERAVKMSTSAPSESQETPTENRPTRRLRGYELSLKREVINHAMQTNISLAARTFNVPRSCVQDWLKNKDAILDEKHVNMKFKRRKGAGRPLKDRDFDERLIGWVREEQEKGVKVSRRMIQQQAREMGEGVAFAASNGWLQKFMLRHNLTKNTPREEACETSEPSTSETTDAPVINLEWILNSWTELPPELIAKTLEECASTLEQNEVQDEPAECVTTLEEVLRKAEEGEVEKIEISCGNSSND</sequence>
<dbReference type="InterPro" id="IPR009057">
    <property type="entry name" value="Homeodomain-like_sf"/>
</dbReference>
<comment type="subcellular location">
    <subcellularLocation>
        <location evidence="1">Nucleus</location>
    </subcellularLocation>
</comment>
<reference evidence="5" key="2">
    <citation type="submission" date="2022-06" db="UniProtKB">
        <authorList>
            <consortium name="EnsemblMetazoa"/>
        </authorList>
    </citation>
    <scope>IDENTIFICATION</scope>
    <source>
        <strain evidence="5">DF5081</strain>
    </source>
</reference>
<protein>
    <submittedName>
        <fullName evidence="5">HTH CENPB-type domain-containing protein</fullName>
    </submittedName>
</protein>
<dbReference type="SUPFAM" id="SSF46689">
    <property type="entry name" value="Homeodomain-like"/>
    <property type="match status" value="1"/>
</dbReference>
<keyword evidence="6" id="KW-1185">Reference proteome</keyword>
<name>A0A8R1HQP3_CAEJA</name>
<feature type="region of interest" description="Disordered" evidence="3">
    <location>
        <begin position="123"/>
        <end position="142"/>
    </location>
</feature>
<feature type="compositionally biased region" description="Polar residues" evidence="3">
    <location>
        <begin position="123"/>
        <end position="137"/>
    </location>
</feature>
<dbReference type="InterPro" id="IPR050863">
    <property type="entry name" value="CenT-Element_Derived"/>
</dbReference>
<dbReference type="EnsemblMetazoa" id="CJA04479.1">
    <property type="protein sequence ID" value="CJA04479.1"/>
    <property type="gene ID" value="WBGene00123683"/>
</dbReference>
<dbReference type="GO" id="GO:0003677">
    <property type="term" value="F:DNA binding"/>
    <property type="evidence" value="ECO:0007669"/>
    <property type="project" value="UniProtKB-KW"/>
</dbReference>
<dbReference type="AlphaFoldDB" id="A0A8R1HQP3"/>
<evidence type="ECO:0000313" key="5">
    <source>
        <dbReference type="EnsemblMetazoa" id="CJA04479.1"/>
    </source>
</evidence>
<dbReference type="Gene3D" id="1.10.3500.10">
    <property type="entry name" value="Tex N-terminal region-like"/>
    <property type="match status" value="1"/>
</dbReference>
<keyword evidence="2" id="KW-0238">DNA-binding</keyword>